<feature type="non-terminal residue" evidence="2">
    <location>
        <position position="1"/>
    </location>
</feature>
<evidence type="ECO:0000313" key="2">
    <source>
        <dbReference type="EMBL" id="KAG2650547.1"/>
    </source>
</evidence>
<dbReference type="EMBL" id="CM029038">
    <property type="protein sequence ID" value="KAG2650547.1"/>
    <property type="molecule type" value="Genomic_DNA"/>
</dbReference>
<comment type="caution">
    <text evidence="2">The sequence shown here is derived from an EMBL/GenBank/DDBJ whole genome shotgun (WGS) entry which is preliminary data.</text>
</comment>
<dbReference type="Proteomes" id="UP000823388">
    <property type="component" value="Chromosome 1N"/>
</dbReference>
<organism evidence="2 3">
    <name type="scientific">Panicum virgatum</name>
    <name type="common">Blackwell switchgrass</name>
    <dbReference type="NCBI Taxonomy" id="38727"/>
    <lineage>
        <taxon>Eukaryota</taxon>
        <taxon>Viridiplantae</taxon>
        <taxon>Streptophyta</taxon>
        <taxon>Embryophyta</taxon>
        <taxon>Tracheophyta</taxon>
        <taxon>Spermatophyta</taxon>
        <taxon>Magnoliopsida</taxon>
        <taxon>Liliopsida</taxon>
        <taxon>Poales</taxon>
        <taxon>Poaceae</taxon>
        <taxon>PACMAD clade</taxon>
        <taxon>Panicoideae</taxon>
        <taxon>Panicodae</taxon>
        <taxon>Paniceae</taxon>
        <taxon>Panicinae</taxon>
        <taxon>Panicum</taxon>
        <taxon>Panicum sect. Hiantes</taxon>
    </lineage>
</organism>
<feature type="region of interest" description="Disordered" evidence="1">
    <location>
        <begin position="95"/>
        <end position="130"/>
    </location>
</feature>
<feature type="compositionally biased region" description="Pro residues" evidence="1">
    <location>
        <begin position="102"/>
        <end position="123"/>
    </location>
</feature>
<accession>A0A8T0WW74</accession>
<reference evidence="2" key="1">
    <citation type="submission" date="2020-05" db="EMBL/GenBank/DDBJ databases">
        <title>WGS assembly of Panicum virgatum.</title>
        <authorList>
            <person name="Lovell J.T."/>
            <person name="Jenkins J."/>
            <person name="Shu S."/>
            <person name="Juenger T.E."/>
            <person name="Schmutz J."/>
        </authorList>
    </citation>
    <scope>NUCLEOTIDE SEQUENCE</scope>
    <source>
        <strain evidence="2">AP13</strain>
    </source>
</reference>
<protein>
    <submittedName>
        <fullName evidence="2">Uncharacterized protein</fullName>
    </submittedName>
</protein>
<evidence type="ECO:0000313" key="3">
    <source>
        <dbReference type="Proteomes" id="UP000823388"/>
    </source>
</evidence>
<proteinExistence type="predicted"/>
<sequence>AEYYRQRQRIADAKMARSGMKFQLEKSRKAAWEHEEEVRKREYDMESAMREQSRKIDQIEAELKHAQEINDTDRVVHMDEIFSLRLAMEEMQAHMQGQVGGNPPPPPPVEQAPPLAENPPPTGMDPELDAPLAPEIDLYAHENLGGFDMEAEENLGGVELAPNVFAWANAKADGFDPEGLGPPDEDVEIVSDSEEESEPSEVEGSSGMDSLSISSFSASAAGQPHMEVVDENSVDQLPPPKVGNAAPAVPVKKR</sequence>
<evidence type="ECO:0000256" key="1">
    <source>
        <dbReference type="SAM" id="MobiDB-lite"/>
    </source>
</evidence>
<gene>
    <name evidence="2" type="ORF">PVAP13_1NG205119</name>
</gene>
<feature type="compositionally biased region" description="Acidic residues" evidence="1">
    <location>
        <begin position="183"/>
        <end position="201"/>
    </location>
</feature>
<name>A0A8T0WW74_PANVG</name>
<feature type="compositionally biased region" description="Low complexity" evidence="1">
    <location>
        <begin position="202"/>
        <end position="221"/>
    </location>
</feature>
<feature type="region of interest" description="Disordered" evidence="1">
    <location>
        <begin position="172"/>
        <end position="254"/>
    </location>
</feature>
<keyword evidence="3" id="KW-1185">Reference proteome</keyword>
<dbReference type="AlphaFoldDB" id="A0A8T0WW74"/>